<evidence type="ECO:0000256" key="9">
    <source>
        <dbReference type="SAM" id="Phobius"/>
    </source>
</evidence>
<evidence type="ECO:0000256" key="4">
    <source>
        <dbReference type="ARBA" id="ARBA00022927"/>
    </source>
</evidence>
<dbReference type="eggNOG" id="COG1826">
    <property type="taxonomic scope" value="Bacteria"/>
</dbReference>
<organism evidence="10 11">
    <name type="scientific">Alicyclobacillus acidocaldarius (strain Tc-4-1)</name>
    <name type="common">Bacillus acidocaldarius</name>
    <dbReference type="NCBI Taxonomy" id="1048834"/>
    <lineage>
        <taxon>Bacteria</taxon>
        <taxon>Bacillati</taxon>
        <taxon>Bacillota</taxon>
        <taxon>Bacilli</taxon>
        <taxon>Bacillales</taxon>
        <taxon>Alicyclobacillaceae</taxon>
        <taxon>Alicyclobacillus</taxon>
    </lineage>
</organism>
<evidence type="ECO:0000256" key="8">
    <source>
        <dbReference type="SAM" id="MobiDB-lite"/>
    </source>
</evidence>
<dbReference type="STRING" id="1048834.TC41_0399"/>
<evidence type="ECO:0000256" key="6">
    <source>
        <dbReference type="ARBA" id="ARBA00023010"/>
    </source>
</evidence>
<dbReference type="PRINTS" id="PR01506">
    <property type="entry name" value="TATBPROTEIN"/>
</dbReference>
<dbReference type="Gene3D" id="1.20.5.3310">
    <property type="match status" value="1"/>
</dbReference>
<dbReference type="PANTHER" id="PTHR42982">
    <property type="entry name" value="SEC-INDEPENDENT PROTEIN TRANSLOCASE PROTEIN TATA"/>
    <property type="match status" value="1"/>
</dbReference>
<dbReference type="HOGENOM" id="CLU_086034_1_5_9"/>
<keyword evidence="5 9" id="KW-1133">Transmembrane helix</keyword>
<gene>
    <name evidence="10" type="ordered locus">TC41_0399</name>
</gene>
<dbReference type="PATRIC" id="fig|1048834.4.peg.371"/>
<keyword evidence="2" id="KW-0813">Transport</keyword>
<dbReference type="PANTHER" id="PTHR42982:SF1">
    <property type="entry name" value="SEC-INDEPENDENT PROTEIN TRANSLOCASE PROTEIN TATA"/>
    <property type="match status" value="1"/>
</dbReference>
<keyword evidence="6" id="KW-0811">Translocation</keyword>
<keyword evidence="4" id="KW-0653">Protein transport</keyword>
<evidence type="ECO:0000256" key="5">
    <source>
        <dbReference type="ARBA" id="ARBA00022989"/>
    </source>
</evidence>
<evidence type="ECO:0000256" key="2">
    <source>
        <dbReference type="ARBA" id="ARBA00022448"/>
    </source>
</evidence>
<dbReference type="Proteomes" id="UP000000292">
    <property type="component" value="Chromosome"/>
</dbReference>
<dbReference type="NCBIfam" id="NF011430">
    <property type="entry name" value="PRK14861.1"/>
    <property type="match status" value="1"/>
</dbReference>
<comment type="subcellular location">
    <subcellularLocation>
        <location evidence="1">Membrane</location>
        <topology evidence="1">Single-pass membrane protein</topology>
    </subcellularLocation>
</comment>
<evidence type="ECO:0000313" key="10">
    <source>
        <dbReference type="EMBL" id="AEJ42365.1"/>
    </source>
</evidence>
<feature type="compositionally biased region" description="Basic and acidic residues" evidence="8">
    <location>
        <begin position="71"/>
        <end position="82"/>
    </location>
</feature>
<dbReference type="AlphaFoldDB" id="F8IKY5"/>
<feature type="region of interest" description="Disordered" evidence="8">
    <location>
        <begin position="51"/>
        <end position="99"/>
    </location>
</feature>
<reference evidence="11" key="2">
    <citation type="submission" date="2011-06" db="EMBL/GenBank/DDBJ databases">
        <title>The complete genome sequence of Alicyclobacillus acidocaldarius sp. Tc-4-1.</title>
        <authorList>
            <person name="Chen Y."/>
            <person name="He Y."/>
            <person name="Dong Z."/>
            <person name="Hu S."/>
        </authorList>
    </citation>
    <scope>NUCLEOTIDE SEQUENCE [LARGE SCALE GENOMIC DNA]</scope>
    <source>
        <strain evidence="11">Tc-4-1</strain>
    </source>
</reference>
<dbReference type="KEGG" id="aad:TC41_0399"/>
<evidence type="ECO:0000256" key="7">
    <source>
        <dbReference type="ARBA" id="ARBA00023136"/>
    </source>
</evidence>
<reference evidence="10 11" key="1">
    <citation type="journal article" date="2011" name="J. Bacteriol.">
        <title>Complete Genome Sequence of Alicyclobacillus acidocaldarius Strain Tc-4-1.</title>
        <authorList>
            <person name="Chen Y."/>
            <person name="He Y."/>
            <person name="Zhang B."/>
            <person name="Yang J."/>
            <person name="Li W."/>
            <person name="Dong Z."/>
            <person name="Hu S."/>
        </authorList>
    </citation>
    <scope>NUCLEOTIDE SEQUENCE [LARGE SCALE GENOMIC DNA]</scope>
    <source>
        <strain evidence="10 11">Tc-4-1</strain>
    </source>
</reference>
<keyword evidence="7 9" id="KW-0472">Membrane</keyword>
<proteinExistence type="predicted"/>
<protein>
    <submittedName>
        <fullName evidence="10">Sec-independent translocation protein mttA</fullName>
    </submittedName>
</protein>
<name>F8IKY5_ALIAT</name>
<dbReference type="GO" id="GO:0015031">
    <property type="term" value="P:protein transport"/>
    <property type="evidence" value="ECO:0007669"/>
    <property type="project" value="UniProtKB-KW"/>
</dbReference>
<dbReference type="InterPro" id="IPR003369">
    <property type="entry name" value="TatA/B/E"/>
</dbReference>
<dbReference type="EMBL" id="CP002902">
    <property type="protein sequence ID" value="AEJ42365.1"/>
    <property type="molecule type" value="Genomic_DNA"/>
</dbReference>
<evidence type="ECO:0000313" key="11">
    <source>
        <dbReference type="Proteomes" id="UP000000292"/>
    </source>
</evidence>
<dbReference type="Pfam" id="PF02416">
    <property type="entry name" value="TatA_B_E"/>
    <property type="match status" value="1"/>
</dbReference>
<evidence type="ECO:0000256" key="1">
    <source>
        <dbReference type="ARBA" id="ARBA00004167"/>
    </source>
</evidence>
<accession>F8IKY5</accession>
<sequence>MGGGCAMFSNIGWSGALLIVVAALFVFGPKKLPELGRSVGHFLREFRTALGDRDGEASATPSSAKGAAPDEPSRTSSERRAMEQAATVPESPGERGARP</sequence>
<feature type="transmembrane region" description="Helical" evidence="9">
    <location>
        <begin position="6"/>
        <end position="27"/>
    </location>
</feature>
<dbReference type="GO" id="GO:0016020">
    <property type="term" value="C:membrane"/>
    <property type="evidence" value="ECO:0007669"/>
    <property type="project" value="UniProtKB-ARBA"/>
</dbReference>
<evidence type="ECO:0000256" key="3">
    <source>
        <dbReference type="ARBA" id="ARBA00022692"/>
    </source>
</evidence>
<keyword evidence="3 9" id="KW-0812">Transmembrane</keyword>